<proteinExistence type="predicted"/>
<keyword evidence="3" id="KW-0804">Transcription</keyword>
<evidence type="ECO:0000256" key="1">
    <source>
        <dbReference type="ARBA" id="ARBA00023015"/>
    </source>
</evidence>
<dbReference type="InterPro" id="IPR018060">
    <property type="entry name" value="HTH_AraC"/>
</dbReference>
<evidence type="ECO:0000256" key="3">
    <source>
        <dbReference type="ARBA" id="ARBA00023163"/>
    </source>
</evidence>
<dbReference type="Pfam" id="PF12833">
    <property type="entry name" value="HTH_18"/>
    <property type="match status" value="1"/>
</dbReference>
<name>A0ABW5GUC1_9PSEU</name>
<dbReference type="Pfam" id="PF14525">
    <property type="entry name" value="AraC_binding_2"/>
    <property type="match status" value="1"/>
</dbReference>
<dbReference type="EMBL" id="JBHUKU010000026">
    <property type="protein sequence ID" value="MFD2464393.1"/>
    <property type="molecule type" value="Genomic_DNA"/>
</dbReference>
<dbReference type="PANTHER" id="PTHR46796">
    <property type="entry name" value="HTH-TYPE TRANSCRIPTIONAL ACTIVATOR RHAS-RELATED"/>
    <property type="match status" value="1"/>
</dbReference>
<evidence type="ECO:0000313" key="5">
    <source>
        <dbReference type="EMBL" id="MFD2464393.1"/>
    </source>
</evidence>
<dbReference type="SMART" id="SM00342">
    <property type="entry name" value="HTH_ARAC"/>
    <property type="match status" value="1"/>
</dbReference>
<evidence type="ECO:0000259" key="4">
    <source>
        <dbReference type="PROSITE" id="PS01124"/>
    </source>
</evidence>
<organism evidence="5 6">
    <name type="scientific">Amycolatopsis samaneae</name>
    <dbReference type="NCBI Taxonomy" id="664691"/>
    <lineage>
        <taxon>Bacteria</taxon>
        <taxon>Bacillati</taxon>
        <taxon>Actinomycetota</taxon>
        <taxon>Actinomycetes</taxon>
        <taxon>Pseudonocardiales</taxon>
        <taxon>Pseudonocardiaceae</taxon>
        <taxon>Amycolatopsis</taxon>
    </lineage>
</organism>
<dbReference type="Gene3D" id="1.10.10.60">
    <property type="entry name" value="Homeodomain-like"/>
    <property type="match status" value="1"/>
</dbReference>
<dbReference type="PROSITE" id="PS01124">
    <property type="entry name" value="HTH_ARAC_FAMILY_2"/>
    <property type="match status" value="1"/>
</dbReference>
<dbReference type="PROSITE" id="PS00041">
    <property type="entry name" value="HTH_ARAC_FAMILY_1"/>
    <property type="match status" value="1"/>
</dbReference>
<dbReference type="InterPro" id="IPR035418">
    <property type="entry name" value="AraC-bd_2"/>
</dbReference>
<protein>
    <submittedName>
        <fullName evidence="5">AraC family transcriptional regulator</fullName>
    </submittedName>
</protein>
<evidence type="ECO:0000256" key="2">
    <source>
        <dbReference type="ARBA" id="ARBA00023125"/>
    </source>
</evidence>
<keyword evidence="6" id="KW-1185">Reference proteome</keyword>
<dbReference type="InterPro" id="IPR050204">
    <property type="entry name" value="AraC_XylS_family_regulators"/>
</dbReference>
<accession>A0ABW5GUC1</accession>
<gene>
    <name evidence="5" type="ORF">ACFSYJ_37660</name>
</gene>
<reference evidence="6" key="1">
    <citation type="journal article" date="2019" name="Int. J. Syst. Evol. Microbiol.">
        <title>The Global Catalogue of Microorganisms (GCM) 10K type strain sequencing project: providing services to taxonomists for standard genome sequencing and annotation.</title>
        <authorList>
            <consortium name="The Broad Institute Genomics Platform"/>
            <consortium name="The Broad Institute Genome Sequencing Center for Infectious Disease"/>
            <person name="Wu L."/>
            <person name="Ma J."/>
        </authorList>
    </citation>
    <scope>NUCLEOTIDE SEQUENCE [LARGE SCALE GENOMIC DNA]</scope>
    <source>
        <strain evidence="6">CGMCC 4.7643</strain>
    </source>
</reference>
<dbReference type="SUPFAM" id="SSF46689">
    <property type="entry name" value="Homeodomain-like"/>
    <property type="match status" value="2"/>
</dbReference>
<comment type="caution">
    <text evidence="5">The sequence shown here is derived from an EMBL/GenBank/DDBJ whole genome shotgun (WGS) entry which is preliminary data.</text>
</comment>
<feature type="domain" description="HTH araC/xylS-type" evidence="4">
    <location>
        <begin position="224"/>
        <end position="324"/>
    </location>
</feature>
<keyword evidence="2" id="KW-0238">DNA-binding</keyword>
<keyword evidence="1" id="KW-0805">Transcription regulation</keyword>
<dbReference type="InterPro" id="IPR009057">
    <property type="entry name" value="Homeodomain-like_sf"/>
</dbReference>
<dbReference type="Proteomes" id="UP001597419">
    <property type="component" value="Unassembled WGS sequence"/>
</dbReference>
<evidence type="ECO:0000313" key="6">
    <source>
        <dbReference type="Proteomes" id="UP001597419"/>
    </source>
</evidence>
<dbReference type="RefSeq" id="WP_345385404.1">
    <property type="nucleotide sequence ID" value="NZ_BAABHG010000001.1"/>
</dbReference>
<sequence length="326" mass="35040">MGTTELARSTVAHGDAVLAAARDAEQVIEACTGALRPHELRLSRGARLAARLAHVPVGDLSVNRLRYGANVTVSPAVPEEDNFLLTLPVGGGAVYRYGRTEVPVSPGHGVIVGPYHEFEFAIDAAFDQVVVRLDRRRVESVASAMTGTAGPVHFELGLADAVRGLDGLLESVVDLAGPGPVSARPRLLWQLEQVIIESLLLCQPSNRSAALGPEREKAPSARVRRAMDHMRDRLAEPMSIAAVAAECGVGVRTLQESFRRELDTSPARWLRDQRLERAHALLLGGGEHTTVTEVAYACGFLHLGEFGAAFKARYGVTPSSLLTPRR</sequence>
<dbReference type="InterPro" id="IPR018062">
    <property type="entry name" value="HTH_AraC-typ_CS"/>
</dbReference>